<dbReference type="GO" id="GO:0016787">
    <property type="term" value="F:hydrolase activity"/>
    <property type="evidence" value="ECO:0007669"/>
    <property type="project" value="UniProtKB-KW"/>
</dbReference>
<gene>
    <name evidence="2" type="ORF">CDL15_Pgr019883</name>
</gene>
<dbReference type="EMBL" id="MTKT01005396">
    <property type="protein sequence ID" value="OWM67423.1"/>
    <property type="molecule type" value="Genomic_DNA"/>
</dbReference>
<accession>A0A218W4F2</accession>
<protein>
    <submittedName>
        <fullName evidence="2">Uncharacterized protein</fullName>
    </submittedName>
</protein>
<evidence type="ECO:0000256" key="1">
    <source>
        <dbReference type="ARBA" id="ARBA00022801"/>
    </source>
</evidence>
<comment type="caution">
    <text evidence="2">The sequence shown here is derived from an EMBL/GenBank/DDBJ whole genome shotgun (WGS) entry which is preliminary data.</text>
</comment>
<dbReference type="InterPro" id="IPR036514">
    <property type="entry name" value="SGNH_hydro_sf"/>
</dbReference>
<dbReference type="InterPro" id="IPR051058">
    <property type="entry name" value="GDSL_Est/Lipase"/>
</dbReference>
<reference evidence="3" key="1">
    <citation type="journal article" date="2017" name="Plant J.">
        <title>The pomegranate (Punica granatum L.) genome and the genomics of punicalagin biosynthesis.</title>
        <authorList>
            <person name="Qin G."/>
            <person name="Xu C."/>
            <person name="Ming R."/>
            <person name="Tang H."/>
            <person name="Guyot R."/>
            <person name="Kramer E.M."/>
            <person name="Hu Y."/>
            <person name="Yi X."/>
            <person name="Qi Y."/>
            <person name="Xu X."/>
            <person name="Gao Z."/>
            <person name="Pan H."/>
            <person name="Jian J."/>
            <person name="Tian Y."/>
            <person name="Yue Z."/>
            <person name="Xu Y."/>
        </authorList>
    </citation>
    <scope>NUCLEOTIDE SEQUENCE [LARGE SCALE GENOMIC DNA]</scope>
    <source>
        <strain evidence="3">cv. Dabenzi</strain>
    </source>
</reference>
<dbReference type="PANTHER" id="PTHR45648:SF106">
    <property type="entry name" value="ANTHER-SPECIFIC PROLINE-RICH PROTEIN APG"/>
    <property type="match status" value="1"/>
</dbReference>
<dbReference type="Gene3D" id="3.40.50.1110">
    <property type="entry name" value="SGNH hydrolase"/>
    <property type="match status" value="1"/>
</dbReference>
<dbReference type="PANTHER" id="PTHR45648">
    <property type="entry name" value="GDSL LIPASE/ACYLHYDROLASE FAMILY PROTEIN (AFU_ORTHOLOGUE AFUA_4G14700)"/>
    <property type="match status" value="1"/>
</dbReference>
<evidence type="ECO:0000313" key="3">
    <source>
        <dbReference type="Proteomes" id="UP000197138"/>
    </source>
</evidence>
<proteinExistence type="predicted"/>
<keyword evidence="1" id="KW-0378">Hydrolase</keyword>
<sequence>MDFLLSRYYILTAHVNLWWGDCLRWGAAQSRGFRTRPEAARRTHTWTVMYNEALESMSQELKSEPKDMSYPCSHTYPLIHDFIQDPASNGFKEVKAACCGLGDLIAQFPCLPTSTHCSNRTDHLFWDLYHPTEAASRRFIDNVFDGPPQYTSPVNVRQLIAL</sequence>
<dbReference type="Proteomes" id="UP000197138">
    <property type="component" value="Unassembled WGS sequence"/>
</dbReference>
<dbReference type="AlphaFoldDB" id="A0A218W4F2"/>
<name>A0A218W4F2_PUNGR</name>
<organism evidence="2 3">
    <name type="scientific">Punica granatum</name>
    <name type="common">Pomegranate</name>
    <dbReference type="NCBI Taxonomy" id="22663"/>
    <lineage>
        <taxon>Eukaryota</taxon>
        <taxon>Viridiplantae</taxon>
        <taxon>Streptophyta</taxon>
        <taxon>Embryophyta</taxon>
        <taxon>Tracheophyta</taxon>
        <taxon>Spermatophyta</taxon>
        <taxon>Magnoliopsida</taxon>
        <taxon>eudicotyledons</taxon>
        <taxon>Gunneridae</taxon>
        <taxon>Pentapetalae</taxon>
        <taxon>rosids</taxon>
        <taxon>malvids</taxon>
        <taxon>Myrtales</taxon>
        <taxon>Lythraceae</taxon>
        <taxon>Punica</taxon>
    </lineage>
</organism>
<evidence type="ECO:0000313" key="2">
    <source>
        <dbReference type="EMBL" id="OWM67423.1"/>
    </source>
</evidence>